<dbReference type="Pfam" id="PF02737">
    <property type="entry name" value="3HCDH_N"/>
    <property type="match status" value="2"/>
</dbReference>
<dbReference type="InterPro" id="IPR029045">
    <property type="entry name" value="ClpP/crotonase-like_dom_sf"/>
</dbReference>
<dbReference type="InterPro" id="IPR008927">
    <property type="entry name" value="6-PGluconate_DH-like_C_sf"/>
</dbReference>
<evidence type="ECO:0000313" key="15">
    <source>
        <dbReference type="Proteomes" id="UP001620645"/>
    </source>
</evidence>
<dbReference type="GO" id="GO:0003857">
    <property type="term" value="F:(3S)-3-hydroxyacyl-CoA dehydrogenase (NAD+) activity"/>
    <property type="evidence" value="ECO:0007669"/>
    <property type="project" value="UniProtKB-ARBA"/>
</dbReference>
<dbReference type="CDD" id="cd06558">
    <property type="entry name" value="crotonase-like"/>
    <property type="match status" value="1"/>
</dbReference>
<feature type="domain" description="3-hydroxyacyl-CoA dehydrogenase NAD binding" evidence="13">
    <location>
        <begin position="213"/>
        <end position="279"/>
    </location>
</feature>
<keyword evidence="4" id="KW-0276">Fatty acid metabolism</keyword>
<evidence type="ECO:0000259" key="12">
    <source>
        <dbReference type="Pfam" id="PF00725"/>
    </source>
</evidence>
<evidence type="ECO:0000256" key="2">
    <source>
        <dbReference type="ARBA" id="ARBA00005005"/>
    </source>
</evidence>
<evidence type="ECO:0000256" key="8">
    <source>
        <dbReference type="ARBA" id="ARBA00023239"/>
    </source>
</evidence>
<gene>
    <name evidence="14" type="ORF">niasHS_001796</name>
</gene>
<dbReference type="Pfam" id="PF00378">
    <property type="entry name" value="ECH_1"/>
    <property type="match status" value="1"/>
</dbReference>
<dbReference type="PANTHER" id="PTHR43612">
    <property type="entry name" value="TRIFUNCTIONAL ENZYME SUBUNIT ALPHA"/>
    <property type="match status" value="1"/>
</dbReference>
<keyword evidence="6" id="KW-0520">NAD</keyword>
<dbReference type="Gene3D" id="3.40.50.720">
    <property type="entry name" value="NAD(P)-binding Rossmann-like Domain"/>
    <property type="match status" value="2"/>
</dbReference>
<keyword evidence="9" id="KW-0511">Multifunctional enzyme</keyword>
<dbReference type="SUPFAM" id="SSF48179">
    <property type="entry name" value="6-phosphogluconate dehydrogenase C-terminal domain-like"/>
    <property type="match status" value="1"/>
</dbReference>
<feature type="domain" description="3-hydroxyacyl-CoA dehydrogenase C-terminal" evidence="12">
    <location>
        <begin position="373"/>
        <end position="421"/>
    </location>
</feature>
<dbReference type="InterPro" id="IPR036291">
    <property type="entry name" value="NAD(P)-bd_dom_sf"/>
</dbReference>
<keyword evidence="8" id="KW-0456">Lyase</keyword>
<evidence type="ECO:0000256" key="7">
    <source>
        <dbReference type="ARBA" id="ARBA00023098"/>
    </source>
</evidence>
<dbReference type="Gene3D" id="1.10.1040.50">
    <property type="match status" value="1"/>
</dbReference>
<keyword evidence="15" id="KW-1185">Reference proteome</keyword>
<keyword evidence="5" id="KW-0560">Oxidoreductase</keyword>
<comment type="catalytic activity">
    <reaction evidence="1">
        <text>(3S)-hydroxyhexadecanoyl-CoA = (2E)-hexadecenoyl-CoA + H2O</text>
        <dbReference type="Rhea" id="RHEA:31163"/>
        <dbReference type="ChEBI" id="CHEBI:15377"/>
        <dbReference type="ChEBI" id="CHEBI:61526"/>
        <dbReference type="ChEBI" id="CHEBI:62613"/>
    </reaction>
    <physiologicalReaction direction="right-to-left" evidence="1">
        <dbReference type="Rhea" id="RHEA:31165"/>
    </physiologicalReaction>
</comment>
<comment type="pathway">
    <text evidence="2">Lipid metabolism; fatty acid beta-oxidation.</text>
</comment>
<comment type="caution">
    <text evidence="14">The sequence shown here is derived from an EMBL/GenBank/DDBJ whole genome shotgun (WGS) entry which is preliminary data.</text>
</comment>
<dbReference type="SUPFAM" id="SSF52096">
    <property type="entry name" value="ClpP/crotonase"/>
    <property type="match status" value="1"/>
</dbReference>
<comment type="catalytic activity">
    <reaction evidence="11">
        <text>(3S)-hydroxydecanoyl-CoA + NAD(+) = 3-oxodecanoyl-CoA + NADH + H(+)</text>
        <dbReference type="Rhea" id="RHEA:31187"/>
        <dbReference type="ChEBI" id="CHEBI:15378"/>
        <dbReference type="ChEBI" id="CHEBI:57540"/>
        <dbReference type="ChEBI" id="CHEBI:57945"/>
        <dbReference type="ChEBI" id="CHEBI:62548"/>
        <dbReference type="ChEBI" id="CHEBI:62616"/>
    </reaction>
    <physiologicalReaction direction="left-to-right" evidence="11">
        <dbReference type="Rhea" id="RHEA:31188"/>
    </physiologicalReaction>
</comment>
<evidence type="ECO:0000256" key="11">
    <source>
        <dbReference type="ARBA" id="ARBA00048361"/>
    </source>
</evidence>
<evidence type="ECO:0000256" key="9">
    <source>
        <dbReference type="ARBA" id="ARBA00023268"/>
    </source>
</evidence>
<dbReference type="Pfam" id="PF00725">
    <property type="entry name" value="3HCDH"/>
    <property type="match status" value="1"/>
</dbReference>
<dbReference type="Gene3D" id="3.90.226.10">
    <property type="entry name" value="2-enoyl-CoA Hydratase, Chain A, domain 1"/>
    <property type="match status" value="1"/>
</dbReference>
<dbReference type="EMBL" id="JBICCN010000037">
    <property type="protein sequence ID" value="KAL3099870.1"/>
    <property type="molecule type" value="Genomic_DNA"/>
</dbReference>
<organism evidence="14 15">
    <name type="scientific">Heterodera schachtii</name>
    <name type="common">Sugarbeet cyst nematode worm</name>
    <name type="synonym">Tylenchus schachtii</name>
    <dbReference type="NCBI Taxonomy" id="97005"/>
    <lineage>
        <taxon>Eukaryota</taxon>
        <taxon>Metazoa</taxon>
        <taxon>Ecdysozoa</taxon>
        <taxon>Nematoda</taxon>
        <taxon>Chromadorea</taxon>
        <taxon>Rhabditida</taxon>
        <taxon>Tylenchina</taxon>
        <taxon>Tylenchomorpha</taxon>
        <taxon>Tylenchoidea</taxon>
        <taxon>Heteroderidae</taxon>
        <taxon>Heteroderinae</taxon>
        <taxon>Heterodera</taxon>
    </lineage>
</organism>
<feature type="domain" description="3-hydroxyacyl-CoA dehydrogenase NAD binding" evidence="13">
    <location>
        <begin position="288"/>
        <end position="370"/>
    </location>
</feature>
<dbReference type="AlphaFoldDB" id="A0ABD2KAB6"/>
<comment type="catalytic activity">
    <reaction evidence="10">
        <text>(3S)-hydroxyhexadecanoyl-CoA + NAD(+) = 3-oxohexadecanoyl-CoA + NADH + H(+)</text>
        <dbReference type="Rhea" id="RHEA:31159"/>
        <dbReference type="ChEBI" id="CHEBI:15378"/>
        <dbReference type="ChEBI" id="CHEBI:57349"/>
        <dbReference type="ChEBI" id="CHEBI:57540"/>
        <dbReference type="ChEBI" id="CHEBI:57945"/>
        <dbReference type="ChEBI" id="CHEBI:62613"/>
    </reaction>
    <physiologicalReaction direction="left-to-right" evidence="10">
        <dbReference type="Rhea" id="RHEA:31160"/>
    </physiologicalReaction>
</comment>
<name>A0ABD2KAB6_HETSC</name>
<comment type="similarity">
    <text evidence="3">In the central section; belongs to the 3-hydroxyacyl-CoA dehydrogenase family.</text>
</comment>
<reference evidence="14 15" key="1">
    <citation type="submission" date="2024-10" db="EMBL/GenBank/DDBJ databases">
        <authorList>
            <person name="Kim D."/>
        </authorList>
    </citation>
    <scope>NUCLEOTIDE SEQUENCE [LARGE SCALE GENOMIC DNA]</scope>
    <source>
        <strain evidence="14">Taebaek</strain>
    </source>
</reference>
<dbReference type="GO" id="GO:0006635">
    <property type="term" value="P:fatty acid beta-oxidation"/>
    <property type="evidence" value="ECO:0007669"/>
    <property type="project" value="UniProtKB-ARBA"/>
</dbReference>
<proteinExistence type="inferred from homology"/>
<dbReference type="Proteomes" id="UP001620645">
    <property type="component" value="Unassembled WGS sequence"/>
</dbReference>
<dbReference type="InterPro" id="IPR001753">
    <property type="entry name" value="Enoyl-CoA_hydra/iso"/>
</dbReference>
<accession>A0ABD2KAB6</accession>
<dbReference type="InterPro" id="IPR006176">
    <property type="entry name" value="3-OHacyl-CoA_DH_NAD-bd"/>
</dbReference>
<dbReference type="InterPro" id="IPR050136">
    <property type="entry name" value="FA_oxidation_alpha_subunit"/>
</dbReference>
<evidence type="ECO:0000256" key="6">
    <source>
        <dbReference type="ARBA" id="ARBA00023027"/>
    </source>
</evidence>
<dbReference type="GO" id="GO:0016829">
    <property type="term" value="F:lyase activity"/>
    <property type="evidence" value="ECO:0007669"/>
    <property type="project" value="UniProtKB-KW"/>
</dbReference>
<evidence type="ECO:0000256" key="4">
    <source>
        <dbReference type="ARBA" id="ARBA00022832"/>
    </source>
</evidence>
<evidence type="ECO:0000256" key="5">
    <source>
        <dbReference type="ARBA" id="ARBA00023002"/>
    </source>
</evidence>
<protein>
    <submittedName>
        <fullName evidence="14">Uncharacterized protein</fullName>
    </submittedName>
</protein>
<evidence type="ECO:0000256" key="3">
    <source>
        <dbReference type="ARBA" id="ARBA00007005"/>
    </source>
</evidence>
<sequence length="423" mass="46287">MALACHYRIAVSSPETLFALPDVMLGLLPCAGGTQRLPRLIPLQNALDMMLTGKVVKPDKAKKMGLVDQLVQPFGLHLTDPLGRTHRYLEEVAISTCEQISAGTIKINSGPPLMGRMQNALLTRKPLLDNVIRMARDKVMKQTHGNYPAPLRILDVVRTGLVDGQKEGTRRRQKWAFGYLTQTAQSKALIGLIKGQTECKSSKHGQARKTECLAIIGAGLTGAGIANVSIDKDIETILIDTKQETLDSGLKQITTQMEDQIKRKQISAAENEIFISNLNSELNGFDQLQKLEKVVPDHCIIATNTSALPIRDIASAAQRPDRVIGMHYFSPVDKMQLLEIIVSEKTSKEALAVAAKLGLDQNKLIVVVKDGPGFFVARCLGPMLNEVVRLFQEGVSPKQVDKITTQFGFPVGMATLADEAHKN</sequence>
<evidence type="ECO:0000256" key="1">
    <source>
        <dbReference type="ARBA" id="ARBA00000469"/>
    </source>
</evidence>
<dbReference type="SUPFAM" id="SSF51735">
    <property type="entry name" value="NAD(P)-binding Rossmann-fold domains"/>
    <property type="match status" value="1"/>
</dbReference>
<evidence type="ECO:0000313" key="14">
    <source>
        <dbReference type="EMBL" id="KAL3099870.1"/>
    </source>
</evidence>
<keyword evidence="7" id="KW-0443">Lipid metabolism</keyword>
<dbReference type="PANTHER" id="PTHR43612:SF3">
    <property type="entry name" value="TRIFUNCTIONAL ENZYME SUBUNIT ALPHA, MITOCHONDRIAL"/>
    <property type="match status" value="1"/>
</dbReference>
<evidence type="ECO:0000259" key="13">
    <source>
        <dbReference type="Pfam" id="PF02737"/>
    </source>
</evidence>
<dbReference type="InterPro" id="IPR006108">
    <property type="entry name" value="3HC_DH_C"/>
</dbReference>
<evidence type="ECO:0000256" key="10">
    <source>
        <dbReference type="ARBA" id="ARBA00047613"/>
    </source>
</evidence>